<organism evidence="2">
    <name type="scientific">marine sediment metagenome</name>
    <dbReference type="NCBI Taxonomy" id="412755"/>
    <lineage>
        <taxon>unclassified sequences</taxon>
        <taxon>metagenomes</taxon>
        <taxon>ecological metagenomes</taxon>
    </lineage>
</organism>
<reference evidence="2" key="1">
    <citation type="journal article" date="2015" name="Nature">
        <title>Complex archaea that bridge the gap between prokaryotes and eukaryotes.</title>
        <authorList>
            <person name="Spang A."/>
            <person name="Saw J.H."/>
            <person name="Jorgensen S.L."/>
            <person name="Zaremba-Niedzwiedzka K."/>
            <person name="Martijn J."/>
            <person name="Lind A.E."/>
            <person name="van Eijk R."/>
            <person name="Schleper C."/>
            <person name="Guy L."/>
            <person name="Ettema T.J."/>
        </authorList>
    </citation>
    <scope>NUCLEOTIDE SEQUENCE</scope>
</reference>
<evidence type="ECO:0008006" key="3">
    <source>
        <dbReference type="Google" id="ProtNLM"/>
    </source>
</evidence>
<dbReference type="PANTHER" id="PTHR24104">
    <property type="entry name" value="E3 UBIQUITIN-PROTEIN LIGASE NHLRC1-RELATED"/>
    <property type="match status" value="1"/>
</dbReference>
<dbReference type="SUPFAM" id="SSF101898">
    <property type="entry name" value="NHL repeat"/>
    <property type="match status" value="1"/>
</dbReference>
<gene>
    <name evidence="2" type="ORF">LCGC14_2032920</name>
</gene>
<feature type="transmembrane region" description="Helical" evidence="1">
    <location>
        <begin position="12"/>
        <end position="33"/>
    </location>
</feature>
<evidence type="ECO:0000256" key="1">
    <source>
        <dbReference type="SAM" id="Phobius"/>
    </source>
</evidence>
<dbReference type="EMBL" id="LAZR01023694">
    <property type="protein sequence ID" value="KKL77635.1"/>
    <property type="molecule type" value="Genomic_DNA"/>
</dbReference>
<evidence type="ECO:0000313" key="2">
    <source>
        <dbReference type="EMBL" id="KKL77635.1"/>
    </source>
</evidence>
<dbReference type="GO" id="GO:0061630">
    <property type="term" value="F:ubiquitin protein ligase activity"/>
    <property type="evidence" value="ECO:0007669"/>
    <property type="project" value="TreeGrafter"/>
</dbReference>
<keyword evidence="1" id="KW-0812">Transmembrane</keyword>
<dbReference type="AlphaFoldDB" id="A0A0F9H7L6"/>
<dbReference type="GO" id="GO:0000209">
    <property type="term" value="P:protein polyubiquitination"/>
    <property type="evidence" value="ECO:0007669"/>
    <property type="project" value="TreeGrafter"/>
</dbReference>
<proteinExistence type="predicted"/>
<dbReference type="InterPro" id="IPR011042">
    <property type="entry name" value="6-blade_b-propeller_TolB-like"/>
</dbReference>
<dbReference type="InterPro" id="IPR050952">
    <property type="entry name" value="TRIM-NHL_E3_ligases"/>
</dbReference>
<name>A0A0F9H7L6_9ZZZZ</name>
<dbReference type="Gene3D" id="2.120.10.30">
    <property type="entry name" value="TolB, C-terminal domain"/>
    <property type="match status" value="2"/>
</dbReference>
<dbReference type="PANTHER" id="PTHR24104:SF47">
    <property type="entry name" value="E3 UBIQUITIN-PROTEIN LIGASE NHLRC1"/>
    <property type="match status" value="1"/>
</dbReference>
<protein>
    <recommendedName>
        <fullName evidence="3">SMP-30/Gluconolactonase/LRE-like region domain-containing protein</fullName>
    </recommendedName>
</protein>
<dbReference type="PROSITE" id="PS51318">
    <property type="entry name" value="TAT"/>
    <property type="match status" value="1"/>
</dbReference>
<keyword evidence="1" id="KW-1133">Transmembrane helix</keyword>
<dbReference type="CDD" id="cd05819">
    <property type="entry name" value="NHL"/>
    <property type="match status" value="1"/>
</dbReference>
<dbReference type="InterPro" id="IPR006311">
    <property type="entry name" value="TAT_signal"/>
</dbReference>
<comment type="caution">
    <text evidence="2">The sequence shown here is derived from an EMBL/GenBank/DDBJ whole genome shotgun (WGS) entry which is preliminary data.</text>
</comment>
<keyword evidence="1" id="KW-0472">Membrane</keyword>
<accession>A0A0F9H7L6</accession>
<dbReference type="GO" id="GO:0043161">
    <property type="term" value="P:proteasome-mediated ubiquitin-dependent protein catabolic process"/>
    <property type="evidence" value="ECO:0007669"/>
    <property type="project" value="TreeGrafter"/>
</dbReference>
<sequence length="339" mass="37096">MENEPGINRRGLLKKALGAVAAATLGVMALLYLKKSAIVKRPSSNIDQPDRIDPSLIQYEQSGKPIATGLSESRAIAVDSTGLIHVAGDKTVRVFDQSGKLLKENSLSGSPRSLFLTDQDLLYVAMTDHIEVFDKQYRQIANWKSFGRRSFLTSIAVSEDHVFVADAGNRIVVHCDSTGKVLNYIGKRDKDRGIPGFHVPSPYFGLAVAPDGLLRVVNPGRHRIEAYTFDGDFEFAWGERAVRIDGFCGCCNPVSFAILPDERFVTCEKGLLRVKVYEPDGTFKAVVAGPDQLAQGRIRRVCTSPAKCGTGGFGVTTDEEGRVFVLDTIKNLVRIFAET</sequence>